<dbReference type="OrthoDB" id="9128627at2"/>
<evidence type="ECO:0008006" key="4">
    <source>
        <dbReference type="Google" id="ProtNLM"/>
    </source>
</evidence>
<feature type="transmembrane region" description="Helical" evidence="1">
    <location>
        <begin position="128"/>
        <end position="147"/>
    </location>
</feature>
<dbReference type="RefSeq" id="WP_046498959.1">
    <property type="nucleotide sequence ID" value="NZ_CP011133.1"/>
</dbReference>
<dbReference type="Pfam" id="PF14348">
    <property type="entry name" value="DtrJ-like"/>
    <property type="match status" value="1"/>
</dbReference>
<keyword evidence="1" id="KW-1133">Transmembrane helix</keyword>
<organism evidence="2 3">
    <name type="scientific">Citrobacter amalonaticus Y19</name>
    <dbReference type="NCBI Taxonomy" id="1261127"/>
    <lineage>
        <taxon>Bacteria</taxon>
        <taxon>Pseudomonadati</taxon>
        <taxon>Pseudomonadota</taxon>
        <taxon>Gammaproteobacteria</taxon>
        <taxon>Enterobacterales</taxon>
        <taxon>Enterobacteriaceae</taxon>
        <taxon>Citrobacter</taxon>
    </lineage>
</organism>
<dbReference type="EMBL" id="CP011133">
    <property type="protein sequence ID" value="AKE62138.1"/>
    <property type="molecule type" value="Genomic_DNA"/>
</dbReference>
<evidence type="ECO:0000313" key="3">
    <source>
        <dbReference type="Proteomes" id="UP000034085"/>
    </source>
</evidence>
<dbReference type="PATRIC" id="fig|1261127.3.peg.5515"/>
<accession>A0A0F6RIW4</accession>
<feature type="transmembrane region" description="Helical" evidence="1">
    <location>
        <begin position="12"/>
        <end position="32"/>
    </location>
</feature>
<reference evidence="2 3" key="1">
    <citation type="submission" date="2015-03" db="EMBL/GenBank/DDBJ databases">
        <title>Complete genome sequence of Citrobacter amalonaticus Y19.</title>
        <authorList>
            <person name="Park S."/>
        </authorList>
    </citation>
    <scope>NUCLEOTIDE SEQUENCE [LARGE SCALE GENOMIC DNA]</scope>
    <source>
        <strain evidence="2 3">Y19</strain>
        <plasmid evidence="3">Plasmid</plasmid>
    </source>
</reference>
<sequence>MSDKLNEEKWPKTIKTLIIWSSAILLFISVFFPVEYFKSNALKEIAWGHKMIGDKDFIMVLQKARDNYTETFVNTGIDKALKDFYQLPPSDMANHGGPLKYFIGLFQNIAENLNYWLYMIMYRLTLDMYWLPYMTVVIMPSLFAGVMRWMAKRYNFGYASPFLNRRSMVLIGWGVYSVLLSLFIPLPVPPMIGALIMIVMIPIGSSLLISNLPKRI</sequence>
<proteinExistence type="predicted"/>
<dbReference type="KEGG" id="cama:F384_26590"/>
<feature type="transmembrane region" description="Helical" evidence="1">
    <location>
        <begin position="192"/>
        <end position="212"/>
    </location>
</feature>
<geneLocation type="plasmid" evidence="2">
    <name>unnamed</name>
</geneLocation>
<keyword evidence="2" id="KW-0614">Plasmid</keyword>
<gene>
    <name evidence="2" type="ORF">F384_26590</name>
</gene>
<evidence type="ECO:0000256" key="1">
    <source>
        <dbReference type="SAM" id="Phobius"/>
    </source>
</evidence>
<feature type="transmembrane region" description="Helical" evidence="1">
    <location>
        <begin position="168"/>
        <end position="186"/>
    </location>
</feature>
<evidence type="ECO:0000313" key="2">
    <source>
        <dbReference type="EMBL" id="AKE62138.1"/>
    </source>
</evidence>
<protein>
    <recommendedName>
        <fullName evidence="4">DUF4400 domain-containing protein</fullName>
    </recommendedName>
</protein>
<keyword evidence="1" id="KW-0812">Transmembrane</keyword>
<name>A0A0F6RIW4_CITAM</name>
<keyword evidence="1" id="KW-0472">Membrane</keyword>
<dbReference type="InterPro" id="IPR022266">
    <property type="entry name" value="DtrJ-like"/>
</dbReference>
<dbReference type="Proteomes" id="UP000034085">
    <property type="component" value="Plasmid"/>
</dbReference>
<dbReference type="HOGENOM" id="CLU_111021_0_0_6"/>
<dbReference type="AlphaFoldDB" id="A0A0F6RIW4"/>